<evidence type="ECO:0000256" key="1">
    <source>
        <dbReference type="ARBA" id="ARBA00023268"/>
    </source>
</evidence>
<accession>A0A9W7CFG1</accession>
<dbReference type="PANTHER" id="PTHR37984">
    <property type="entry name" value="PROTEIN CBG26694"/>
    <property type="match status" value="1"/>
</dbReference>
<dbReference type="SUPFAM" id="SSF56672">
    <property type="entry name" value="DNA/RNA polymerases"/>
    <property type="match status" value="1"/>
</dbReference>
<proteinExistence type="predicted"/>
<dbReference type="InterPro" id="IPR041577">
    <property type="entry name" value="RT_RNaseH_2"/>
</dbReference>
<evidence type="ECO:0000313" key="4">
    <source>
        <dbReference type="EMBL" id="GMF31961.1"/>
    </source>
</evidence>
<dbReference type="InterPro" id="IPR000477">
    <property type="entry name" value="RT_dom"/>
</dbReference>
<dbReference type="OrthoDB" id="115141at2759"/>
<organism evidence="4 5">
    <name type="scientific">Phytophthora fragariaefolia</name>
    <dbReference type="NCBI Taxonomy" id="1490495"/>
    <lineage>
        <taxon>Eukaryota</taxon>
        <taxon>Sar</taxon>
        <taxon>Stramenopiles</taxon>
        <taxon>Oomycota</taxon>
        <taxon>Peronosporomycetes</taxon>
        <taxon>Peronosporales</taxon>
        <taxon>Peronosporaceae</taxon>
        <taxon>Phytophthora</taxon>
    </lineage>
</organism>
<dbReference type="Gene3D" id="3.30.70.270">
    <property type="match status" value="2"/>
</dbReference>
<dbReference type="Pfam" id="PF00078">
    <property type="entry name" value="RVT_1"/>
    <property type="match status" value="1"/>
</dbReference>
<gene>
    <name evidence="4" type="ORF">Pfra01_000747300</name>
</gene>
<reference evidence="4" key="1">
    <citation type="submission" date="2023-04" db="EMBL/GenBank/DDBJ databases">
        <title>Phytophthora fragariaefolia NBRC 109709.</title>
        <authorList>
            <person name="Ichikawa N."/>
            <person name="Sato H."/>
            <person name="Tonouchi N."/>
        </authorList>
    </citation>
    <scope>NUCLEOTIDE SEQUENCE</scope>
    <source>
        <strain evidence="4">NBRC 109709</strain>
    </source>
</reference>
<protein>
    <submittedName>
        <fullName evidence="4">Unnamed protein product</fullName>
    </submittedName>
</protein>
<evidence type="ECO:0000313" key="5">
    <source>
        <dbReference type="Proteomes" id="UP001165121"/>
    </source>
</evidence>
<dbReference type="PANTHER" id="PTHR37984:SF5">
    <property type="entry name" value="PROTEIN NYNRIN-LIKE"/>
    <property type="match status" value="1"/>
</dbReference>
<keyword evidence="1" id="KW-0511">Multifunctional enzyme</keyword>
<comment type="caution">
    <text evidence="4">The sequence shown here is derived from an EMBL/GenBank/DDBJ whole genome shotgun (WGS) entry which is preliminary data.</text>
</comment>
<sequence>MNCVLRGLTWICCQVYLDDVVIFTKGTASRHVVELAVVMERLAEAGLSLKATKCSFATTNMEYLGHDLTPDGIKPTERLIRAITEFPKPEDEAAVRRFVALAGYFRRFMPEFGSKMAPLTRLLRKTSEWSWGEPQDEAFAWAKAWLSKKPVLIYPDYRLLFKLTTDASKTGLGAVLSQDQGQGD</sequence>
<dbReference type="InterPro" id="IPR043128">
    <property type="entry name" value="Rev_trsase/Diguanyl_cyclase"/>
</dbReference>
<keyword evidence="5" id="KW-1185">Reference proteome</keyword>
<dbReference type="InterPro" id="IPR050951">
    <property type="entry name" value="Retrovirus_Pol_polyprotein"/>
</dbReference>
<dbReference type="EMBL" id="BSXT01000659">
    <property type="protein sequence ID" value="GMF31961.1"/>
    <property type="molecule type" value="Genomic_DNA"/>
</dbReference>
<dbReference type="Proteomes" id="UP001165121">
    <property type="component" value="Unassembled WGS sequence"/>
</dbReference>
<dbReference type="AlphaFoldDB" id="A0A9W7CFG1"/>
<dbReference type="Pfam" id="PF17919">
    <property type="entry name" value="RT_RNaseH_2"/>
    <property type="match status" value="1"/>
</dbReference>
<dbReference type="InterPro" id="IPR043502">
    <property type="entry name" value="DNA/RNA_pol_sf"/>
</dbReference>
<name>A0A9W7CFG1_9STRA</name>
<evidence type="ECO:0000259" key="2">
    <source>
        <dbReference type="Pfam" id="PF00078"/>
    </source>
</evidence>
<dbReference type="FunFam" id="3.30.70.270:FF:000020">
    <property type="entry name" value="Transposon Tf2-6 polyprotein-like Protein"/>
    <property type="match status" value="1"/>
</dbReference>
<dbReference type="GO" id="GO:0003824">
    <property type="term" value="F:catalytic activity"/>
    <property type="evidence" value="ECO:0007669"/>
    <property type="project" value="UniProtKB-KW"/>
</dbReference>
<evidence type="ECO:0000259" key="3">
    <source>
        <dbReference type="Pfam" id="PF17919"/>
    </source>
</evidence>
<feature type="domain" description="Reverse transcriptase/retrotransposon-derived protein RNase H-like" evidence="3">
    <location>
        <begin position="131"/>
        <end position="182"/>
    </location>
</feature>
<feature type="domain" description="Reverse transcriptase" evidence="2">
    <location>
        <begin position="4"/>
        <end position="67"/>
    </location>
</feature>